<proteinExistence type="predicted"/>
<dbReference type="HOGENOM" id="CLU_2330066_0_0_5"/>
<evidence type="ECO:0000313" key="1">
    <source>
        <dbReference type="EMBL" id="EFG84892.1"/>
    </source>
</evidence>
<evidence type="ECO:0000313" key="2">
    <source>
        <dbReference type="Proteomes" id="UP000006468"/>
    </source>
</evidence>
<sequence length="98" mass="10922">MNAIGYNAVDIGTLADSWRIEPGTPIYVWPYVPHVPEGLNEADARKWYLEKSGDPLSPAQVKEIVEKTERHFPVGGAPEDLPAIHVALVGEIYKSRQR</sequence>
<dbReference type="EMBL" id="ADTV01000018">
    <property type="protein sequence ID" value="EFG84892.1"/>
    <property type="molecule type" value="Genomic_DNA"/>
</dbReference>
<accession>D5QDL1</accession>
<organism evidence="1 2">
    <name type="scientific">Novacetimonas hansenii ATCC 23769</name>
    <dbReference type="NCBI Taxonomy" id="714995"/>
    <lineage>
        <taxon>Bacteria</taxon>
        <taxon>Pseudomonadati</taxon>
        <taxon>Pseudomonadota</taxon>
        <taxon>Alphaproteobacteria</taxon>
        <taxon>Acetobacterales</taxon>
        <taxon>Acetobacteraceae</taxon>
        <taxon>Novacetimonas</taxon>
    </lineage>
</organism>
<dbReference type="Proteomes" id="UP000006468">
    <property type="component" value="Chromosome"/>
</dbReference>
<reference evidence="1 2" key="1">
    <citation type="journal article" date="2010" name="J. Bacteriol.">
        <title>Genome sequence of a cellulose-producing bacterium, Gluconacetobacter hansenii ATCC 23769.</title>
        <authorList>
            <person name="Iyer P.R."/>
            <person name="Geib S.M."/>
            <person name="Catchmark J."/>
            <person name="Kao T.H."/>
            <person name="Tien M."/>
        </authorList>
    </citation>
    <scope>NUCLEOTIDE SEQUENCE [LARGE SCALE GENOMIC DNA]</scope>
    <source>
        <strain evidence="1 2">ATCC 23769</strain>
    </source>
</reference>
<name>D5QDL1_NOVHA</name>
<dbReference type="AlphaFoldDB" id="D5QDL1"/>
<gene>
    <name evidence="1" type="ORF">GXY_06108</name>
</gene>
<comment type="caution">
    <text evidence="1">The sequence shown here is derived from an EMBL/GenBank/DDBJ whole genome shotgun (WGS) entry which is preliminary data.</text>
</comment>
<protein>
    <submittedName>
        <fullName evidence="1">Putative oxidoreductase</fullName>
    </submittedName>
</protein>